<reference evidence="3" key="1">
    <citation type="submission" date="2019-12" db="EMBL/GenBank/DDBJ databases">
        <title>Genome sequencing and annotation of Brassica cretica.</title>
        <authorList>
            <person name="Studholme D.J."/>
            <person name="Sarris P.F."/>
        </authorList>
    </citation>
    <scope>NUCLEOTIDE SEQUENCE</scope>
    <source>
        <strain evidence="3">PFS-102/07</strain>
        <tissue evidence="3">Leaf</tissue>
    </source>
</reference>
<dbReference type="AlphaFoldDB" id="A0A8S9GST1"/>
<feature type="region of interest" description="Disordered" evidence="1">
    <location>
        <begin position="1020"/>
        <end position="1073"/>
    </location>
</feature>
<feature type="region of interest" description="Disordered" evidence="1">
    <location>
        <begin position="628"/>
        <end position="670"/>
    </location>
</feature>
<accession>A0A8S9GST1</accession>
<gene>
    <name evidence="3" type="ORF">F2Q70_00021904</name>
</gene>
<feature type="region of interest" description="Disordered" evidence="1">
    <location>
        <begin position="978"/>
        <end position="999"/>
    </location>
</feature>
<protein>
    <recommendedName>
        <fullName evidence="2">Retrotransposon gag domain-containing protein</fullName>
    </recommendedName>
</protein>
<comment type="caution">
    <text evidence="3">The sequence shown here is derived from an EMBL/GenBank/DDBJ whole genome shotgun (WGS) entry which is preliminary data.</text>
</comment>
<dbReference type="EMBL" id="QGKY02001925">
    <property type="protein sequence ID" value="KAF2546912.1"/>
    <property type="molecule type" value="Genomic_DNA"/>
</dbReference>
<evidence type="ECO:0000313" key="3">
    <source>
        <dbReference type="EMBL" id="KAF2546912.1"/>
    </source>
</evidence>
<sequence>MAVDEQNELPKATQREAELQRKLDGLQSQSAEKLESENLNLQDENQALNTASNKKRRFRAQVRPMPTLETPNSGTGVNLPPTAPGGDASTREKFNDAQTYEVEDSESELEPDMEKHLTEQQKGSLIWSPTWTRCSPRGSNAMQSMVERLPGAYDGTTDPDDHVAQYRRRMFAVALPKESREATMCTGFGSTMTGPALQWYINLPSRSIASFAILSDKFVEQFASSRDLEKTSDGLYEIHQHRTKPLRGYIARFNQEKVAIPECSIPTTIYAFKRGLLLDGDLYKDLTKYRCKTKEDVLSRAWAHVKWEEDVASRAKALFFFVVDCGISQHPVLSEIIIITPIPPEEANPELSPEVQSLKEKLNEHYKQLEQSAEKLSQLELENLNLRDENQALNTASNKKRRFQAQIRPMPTLETPNSGTGVNLPPTASGGDASAREKAKDAQTYDVEDSESETELDKEAPDGATKAELLWSLTFTRCSPRGSMPCTQEKFSFPSIKAYDGTTDPDDHIAQYRQRMLAIALPKDWREATMCKGFGSTLTGPTLQWYINLPSRSIASFAILSDKFVEQFASSRDLEKTSDGLYEILQHRVGLLPDWDLYKELTKYQCKTMEDVLSRAWAHVKWEEDVASRAKAQQKQDPKMIISDRIERDEKPSQRPARDSGNRNRGRYQNRPIEQMGQQVKWPQKMKAPDSFLNPGFWCDFHRDHGHKTEDCVAVKIEDRVIDVISGGSEISGITHTAAKKSTWNAKHGLEAAKPKRLLGGTDKISFTAKEQEKFLTPHHDAQVISPIVANCLVKRILVDNGSSGNIIFQAAYKDLGLEESALNKRITPLIGFSGEIKQTAREVSRDLRSWPILAKSGTATVAHPQNQNGYGLQPSCKQEKNAAVCVCVTSEIGRSSHTIYICSDPTAAETFVSKKSLSFICWARFTNHSLETSMISFVLIIQDSIGLVPTEMLLKVSLIGLLIRFQVGTPVDIMQKRRSKSYMPSSTRSNKKNQLLFSPDPASLERSIRKEARSLSIDNNTSVSLDSAQPPSTQTPVPLTDSRSPLSTDNIDLPSTDIIHPTSIDIPSQTSIDTEPRDMVAPLILVRDNNGDLHD</sequence>
<dbReference type="Pfam" id="PF03732">
    <property type="entry name" value="Retrotrans_gag"/>
    <property type="match status" value="1"/>
</dbReference>
<feature type="region of interest" description="Disordered" evidence="1">
    <location>
        <begin position="391"/>
        <end position="463"/>
    </location>
</feature>
<feature type="compositionally biased region" description="Basic and acidic residues" evidence="1">
    <location>
        <begin position="13"/>
        <end position="24"/>
    </location>
</feature>
<proteinExistence type="predicted"/>
<organism evidence="3">
    <name type="scientific">Brassica cretica</name>
    <name type="common">Mustard</name>
    <dbReference type="NCBI Taxonomy" id="69181"/>
    <lineage>
        <taxon>Eukaryota</taxon>
        <taxon>Viridiplantae</taxon>
        <taxon>Streptophyta</taxon>
        <taxon>Embryophyta</taxon>
        <taxon>Tracheophyta</taxon>
        <taxon>Spermatophyta</taxon>
        <taxon>Magnoliopsida</taxon>
        <taxon>eudicotyledons</taxon>
        <taxon>Gunneridae</taxon>
        <taxon>Pentapetalae</taxon>
        <taxon>rosids</taxon>
        <taxon>malvids</taxon>
        <taxon>Brassicales</taxon>
        <taxon>Brassicaceae</taxon>
        <taxon>Brassiceae</taxon>
        <taxon>Brassica</taxon>
    </lineage>
</organism>
<dbReference type="PANTHER" id="PTHR33223:SF9">
    <property type="entry name" value="RETROTRANSPOSON GAG DOMAIN-CONTAINING PROTEIN"/>
    <property type="match status" value="1"/>
</dbReference>
<feature type="compositionally biased region" description="Polar residues" evidence="1">
    <location>
        <begin position="1020"/>
        <end position="1051"/>
    </location>
</feature>
<feature type="region of interest" description="Disordered" evidence="1">
    <location>
        <begin position="1"/>
        <end position="92"/>
    </location>
</feature>
<feature type="compositionally biased region" description="Polar residues" evidence="1">
    <location>
        <begin position="983"/>
        <end position="997"/>
    </location>
</feature>
<dbReference type="InterPro" id="IPR005162">
    <property type="entry name" value="Retrotrans_gag_dom"/>
</dbReference>
<feature type="compositionally biased region" description="Basic and acidic residues" evidence="1">
    <location>
        <begin position="434"/>
        <end position="443"/>
    </location>
</feature>
<evidence type="ECO:0000259" key="2">
    <source>
        <dbReference type="Pfam" id="PF03732"/>
    </source>
</evidence>
<feature type="compositionally biased region" description="Polar residues" evidence="1">
    <location>
        <begin position="26"/>
        <end position="52"/>
    </location>
</feature>
<feature type="domain" description="Retrotransposon gag" evidence="2">
    <location>
        <begin position="191"/>
        <end position="276"/>
    </location>
</feature>
<name>A0A8S9GST1_BRACR</name>
<evidence type="ECO:0000256" key="1">
    <source>
        <dbReference type="SAM" id="MobiDB-lite"/>
    </source>
</evidence>
<dbReference type="PANTHER" id="PTHR33223">
    <property type="entry name" value="CCHC-TYPE DOMAIN-CONTAINING PROTEIN"/>
    <property type="match status" value="1"/>
</dbReference>
<feature type="compositionally biased region" description="Basic and acidic residues" evidence="1">
    <location>
        <begin position="628"/>
        <end position="662"/>
    </location>
</feature>